<evidence type="ECO:0000259" key="1">
    <source>
        <dbReference type="PROSITE" id="PS00028"/>
    </source>
</evidence>
<feature type="domain" description="C2H2-type" evidence="1">
    <location>
        <begin position="10"/>
        <end position="32"/>
    </location>
</feature>
<dbReference type="PANTHER" id="PTHR21695:SF0">
    <property type="entry name" value="ZINC FINGER PROTEIN 414"/>
    <property type="match status" value="1"/>
</dbReference>
<organism evidence="2 3">
    <name type="scientific">Gouania willdenowi</name>
    <name type="common">Blunt-snouted clingfish</name>
    <name type="synonym">Lepadogaster willdenowi</name>
    <dbReference type="NCBI Taxonomy" id="441366"/>
    <lineage>
        <taxon>Eukaryota</taxon>
        <taxon>Metazoa</taxon>
        <taxon>Chordata</taxon>
        <taxon>Craniata</taxon>
        <taxon>Vertebrata</taxon>
        <taxon>Euteleostomi</taxon>
        <taxon>Actinopterygii</taxon>
        <taxon>Neopterygii</taxon>
        <taxon>Teleostei</taxon>
        <taxon>Neoteleostei</taxon>
        <taxon>Acanthomorphata</taxon>
        <taxon>Ovalentaria</taxon>
        <taxon>Blenniimorphae</taxon>
        <taxon>Blenniiformes</taxon>
        <taxon>Gobiesocoidei</taxon>
        <taxon>Gobiesocidae</taxon>
        <taxon>Gobiesocinae</taxon>
        <taxon>Gouania</taxon>
    </lineage>
</organism>
<protein>
    <recommendedName>
        <fullName evidence="1">C2H2-type domain-containing protein</fullName>
    </recommendedName>
</protein>
<reference evidence="2" key="3">
    <citation type="submission" date="2025-09" db="UniProtKB">
        <authorList>
            <consortium name="Ensembl"/>
        </authorList>
    </citation>
    <scope>IDENTIFICATION</scope>
</reference>
<reference evidence="2" key="2">
    <citation type="submission" date="2025-08" db="UniProtKB">
        <authorList>
            <consortium name="Ensembl"/>
        </authorList>
    </citation>
    <scope>IDENTIFICATION</scope>
</reference>
<dbReference type="Proteomes" id="UP000694680">
    <property type="component" value="Chromosome 3"/>
</dbReference>
<accession>A0A8C5EGL7</accession>
<keyword evidence="3" id="KW-1185">Reference proteome</keyword>
<dbReference type="Gene3D" id="3.30.160.60">
    <property type="entry name" value="Classic Zinc Finger"/>
    <property type="match status" value="1"/>
</dbReference>
<dbReference type="PROSITE" id="PS00028">
    <property type="entry name" value="ZINC_FINGER_C2H2_1"/>
    <property type="match status" value="1"/>
</dbReference>
<sequence>MLSGTEKLTCSQYGCKRIYNDPEALEQHLQEHQIPAQSVPAKVLLCSSIGCSSSFPNMQKLMEHVRCHHKLNVFFQCESCRTKLRSYRGLLTHLHSCSKVGRGRPKAAEAPASTAPTLKEQPPAQLEVTSNIRTQYYCEDMRASDFLFLNFPQFHLRGYTFLMFLFPRFSLLNYLKSTKHSKYS</sequence>
<evidence type="ECO:0000313" key="3">
    <source>
        <dbReference type="Proteomes" id="UP000694680"/>
    </source>
</evidence>
<evidence type="ECO:0000313" key="2">
    <source>
        <dbReference type="Ensembl" id="ENSGWIP00000020956.1"/>
    </source>
</evidence>
<dbReference type="Pfam" id="PF15909">
    <property type="entry name" value="zf-C2H2_8"/>
    <property type="match status" value="1"/>
</dbReference>
<name>A0A8C5EGL7_GOUWI</name>
<dbReference type="PANTHER" id="PTHR21695">
    <property type="entry name" value="ZINC FINGER PROTEIN 414"/>
    <property type="match status" value="1"/>
</dbReference>
<dbReference type="AlphaFoldDB" id="A0A8C5EGL7"/>
<dbReference type="InterPro" id="IPR013087">
    <property type="entry name" value="Znf_C2H2_type"/>
</dbReference>
<proteinExistence type="predicted"/>
<dbReference type="SMART" id="SM00355">
    <property type="entry name" value="ZnF_C2H2"/>
    <property type="match status" value="3"/>
</dbReference>
<dbReference type="Ensembl" id="ENSGWIT00000023003.1">
    <property type="protein sequence ID" value="ENSGWIP00000020956.1"/>
    <property type="gene ID" value="ENSGWIG00000011344.1"/>
</dbReference>
<reference evidence="2" key="1">
    <citation type="submission" date="2020-06" db="EMBL/GenBank/DDBJ databases">
        <authorList>
            <consortium name="Wellcome Sanger Institute Data Sharing"/>
        </authorList>
    </citation>
    <scope>NUCLEOTIDE SEQUENCE [LARGE SCALE GENOMIC DNA]</scope>
</reference>
<dbReference type="InterPro" id="IPR039882">
    <property type="entry name" value="ZN414"/>
</dbReference>
<dbReference type="InterPro" id="IPR031799">
    <property type="entry name" value="Znf-C2H2_ribbon"/>
</dbReference>